<sequence>MSQPVLIIGGPSASGKSALAMDLAESLKGVIINADSLQIYKGLPILTAQPTLEDQRKIPHRLYSSLSPFEQCTAAIWRDLVRQEIDLVHATKALPIVVGGTGLYLKALTDGLSFIPPIPDFIREESRRIQKDNLHQLWEDLEHLDPDSLIKLHPKDQQRIARAWEVLKATGKPLRYWQKKKSPVNQDYKMLPIVVLPPRKEVYNKSEKRFDEMLTLGVMDEIATFASAYPLRDLPLSKALGALHLLDALEGKSSLEEAVILSKTATRHYIKRQYTWFRHQFSALISLETYSTQEARQQVKKVLKEL</sequence>
<dbReference type="SUPFAM" id="SSF52540">
    <property type="entry name" value="P-loop containing nucleoside triphosphate hydrolases"/>
    <property type="match status" value="1"/>
</dbReference>
<dbReference type="InterPro" id="IPR018022">
    <property type="entry name" value="IPT"/>
</dbReference>
<organism evidence="14 15">
    <name type="scientific">Candidatus Nucleicultrix amoebiphila FS5</name>
    <dbReference type="NCBI Taxonomy" id="1414854"/>
    <lineage>
        <taxon>Bacteria</taxon>
        <taxon>Pseudomonadati</taxon>
        <taxon>Pseudomonadota</taxon>
        <taxon>Alphaproteobacteria</taxon>
        <taxon>Holosporales</taxon>
        <taxon>Candidatus Nucleicultricaceae</taxon>
        <taxon>Candidatus Nucleicultrix</taxon>
    </lineage>
</organism>
<evidence type="ECO:0000256" key="13">
    <source>
        <dbReference type="RuleBase" id="RU003785"/>
    </source>
</evidence>
<dbReference type="PANTHER" id="PTHR11088">
    <property type="entry name" value="TRNA DIMETHYLALLYLTRANSFERASE"/>
    <property type="match status" value="1"/>
</dbReference>
<dbReference type="AlphaFoldDB" id="A0A1W6N5Q3"/>
<keyword evidence="5 10" id="KW-0819">tRNA processing</keyword>
<dbReference type="RefSeq" id="WP_085784623.1">
    <property type="nucleotide sequence ID" value="NZ_CP008743.1"/>
</dbReference>
<feature type="site" description="Interaction with substrate tRNA" evidence="10">
    <location>
        <position position="123"/>
    </location>
</feature>
<evidence type="ECO:0000256" key="5">
    <source>
        <dbReference type="ARBA" id="ARBA00022694"/>
    </source>
</evidence>
<dbReference type="GO" id="GO:0006400">
    <property type="term" value="P:tRNA modification"/>
    <property type="evidence" value="ECO:0007669"/>
    <property type="project" value="TreeGrafter"/>
</dbReference>
<comment type="similarity">
    <text evidence="3 10 13">Belongs to the IPP transferase family.</text>
</comment>
<evidence type="ECO:0000256" key="4">
    <source>
        <dbReference type="ARBA" id="ARBA00022679"/>
    </source>
</evidence>
<dbReference type="GO" id="GO:0052381">
    <property type="term" value="F:tRNA dimethylallyltransferase activity"/>
    <property type="evidence" value="ECO:0007669"/>
    <property type="project" value="UniProtKB-UniRule"/>
</dbReference>
<keyword evidence="4 10" id="KW-0808">Transferase</keyword>
<evidence type="ECO:0000256" key="2">
    <source>
        <dbReference type="ARBA" id="ARBA00003213"/>
    </source>
</evidence>
<evidence type="ECO:0000256" key="7">
    <source>
        <dbReference type="ARBA" id="ARBA00022840"/>
    </source>
</evidence>
<evidence type="ECO:0000256" key="12">
    <source>
        <dbReference type="RuleBase" id="RU003784"/>
    </source>
</evidence>
<evidence type="ECO:0000256" key="8">
    <source>
        <dbReference type="ARBA" id="ARBA00022842"/>
    </source>
</evidence>
<reference evidence="14 15" key="1">
    <citation type="submission" date="2014-06" db="EMBL/GenBank/DDBJ databases">
        <title>The genome of the endonuclear symbiont Nucleicultrix amoebiphila.</title>
        <authorList>
            <person name="Schulz F."/>
            <person name="Horn M."/>
        </authorList>
    </citation>
    <scope>NUCLEOTIDE SEQUENCE [LARGE SCALE GENOMIC DNA]</scope>
    <source>
        <strain evidence="14 15">FS5</strain>
    </source>
</reference>
<keyword evidence="15" id="KW-1185">Reference proteome</keyword>
<dbReference type="InterPro" id="IPR027417">
    <property type="entry name" value="P-loop_NTPase"/>
</dbReference>
<dbReference type="KEGG" id="naf:GQ61_07120"/>
<feature type="site" description="Interaction with substrate tRNA" evidence="10">
    <location>
        <position position="101"/>
    </location>
</feature>
<dbReference type="NCBIfam" id="TIGR00174">
    <property type="entry name" value="miaA"/>
    <property type="match status" value="1"/>
</dbReference>
<dbReference type="PANTHER" id="PTHR11088:SF60">
    <property type="entry name" value="TRNA DIMETHYLALLYLTRANSFERASE"/>
    <property type="match status" value="1"/>
</dbReference>
<evidence type="ECO:0000313" key="15">
    <source>
        <dbReference type="Proteomes" id="UP000237351"/>
    </source>
</evidence>
<proteinExistence type="inferred from homology"/>
<dbReference type="InterPro" id="IPR039657">
    <property type="entry name" value="Dimethylallyltransferase"/>
</dbReference>
<feature type="binding site" evidence="10">
    <location>
        <begin position="12"/>
        <end position="17"/>
    </location>
    <ligand>
        <name>substrate</name>
    </ligand>
</feature>
<evidence type="ECO:0000256" key="6">
    <source>
        <dbReference type="ARBA" id="ARBA00022741"/>
    </source>
</evidence>
<keyword evidence="8 10" id="KW-0460">Magnesium</keyword>
<keyword evidence="6 10" id="KW-0547">Nucleotide-binding</keyword>
<comment type="catalytic activity">
    <reaction evidence="9 10 11">
        <text>adenosine(37) in tRNA + dimethylallyl diphosphate = N(6)-dimethylallyladenosine(37) in tRNA + diphosphate</text>
        <dbReference type="Rhea" id="RHEA:26482"/>
        <dbReference type="Rhea" id="RHEA-COMP:10162"/>
        <dbReference type="Rhea" id="RHEA-COMP:10375"/>
        <dbReference type="ChEBI" id="CHEBI:33019"/>
        <dbReference type="ChEBI" id="CHEBI:57623"/>
        <dbReference type="ChEBI" id="CHEBI:74411"/>
        <dbReference type="ChEBI" id="CHEBI:74415"/>
        <dbReference type="EC" id="2.5.1.75"/>
    </reaction>
</comment>
<protein>
    <recommendedName>
        <fullName evidence="10">tRNA dimethylallyltransferase</fullName>
        <ecNumber evidence="10">2.5.1.75</ecNumber>
    </recommendedName>
    <alternativeName>
        <fullName evidence="10">Dimethylallyl diphosphate:tRNA dimethylallyltransferase</fullName>
        <shortName evidence="10">DMAPP:tRNA dimethylallyltransferase</shortName>
        <shortName evidence="10">DMATase</shortName>
    </alternativeName>
    <alternativeName>
        <fullName evidence="10">Isopentenyl-diphosphate:tRNA isopentenyltransferase</fullName>
        <shortName evidence="10">IPP transferase</shortName>
        <shortName evidence="10">IPPT</shortName>
        <shortName evidence="10">IPTase</shortName>
    </alternativeName>
</protein>
<dbReference type="Proteomes" id="UP000237351">
    <property type="component" value="Chromosome"/>
</dbReference>
<feature type="binding site" evidence="10">
    <location>
        <begin position="10"/>
        <end position="17"/>
    </location>
    <ligand>
        <name>ATP</name>
        <dbReference type="ChEBI" id="CHEBI:30616"/>
    </ligand>
</feature>
<name>A0A1W6N5Q3_9PROT</name>
<feature type="region of interest" description="Interaction with substrate tRNA" evidence="10">
    <location>
        <begin position="35"/>
        <end position="38"/>
    </location>
</feature>
<dbReference type="EMBL" id="CP008743">
    <property type="protein sequence ID" value="ARN85098.1"/>
    <property type="molecule type" value="Genomic_DNA"/>
</dbReference>
<comment type="cofactor">
    <cofactor evidence="1 10">
        <name>Mg(2+)</name>
        <dbReference type="ChEBI" id="CHEBI:18420"/>
    </cofactor>
</comment>
<evidence type="ECO:0000256" key="10">
    <source>
        <dbReference type="HAMAP-Rule" id="MF_00185"/>
    </source>
</evidence>
<dbReference type="Gene3D" id="1.10.20.140">
    <property type="match status" value="1"/>
</dbReference>
<accession>A0A1W6N5Q3</accession>
<feature type="region of interest" description="Interaction with substrate tRNA" evidence="10">
    <location>
        <begin position="158"/>
        <end position="162"/>
    </location>
</feature>
<dbReference type="GO" id="GO:0005524">
    <property type="term" value="F:ATP binding"/>
    <property type="evidence" value="ECO:0007669"/>
    <property type="project" value="UniProtKB-UniRule"/>
</dbReference>
<dbReference type="EC" id="2.5.1.75" evidence="10"/>
<dbReference type="OrthoDB" id="9776390at2"/>
<gene>
    <name evidence="10" type="primary">miaA</name>
    <name evidence="14" type="ORF">GQ61_07120</name>
</gene>
<dbReference type="STRING" id="1414854.GQ61_07120"/>
<comment type="caution">
    <text evidence="10">Lacks conserved residue(s) required for the propagation of feature annotation.</text>
</comment>
<evidence type="ECO:0000256" key="3">
    <source>
        <dbReference type="ARBA" id="ARBA00005842"/>
    </source>
</evidence>
<comment type="function">
    <text evidence="2 10 12">Catalyzes the transfer of a dimethylallyl group onto the adenine at position 37 in tRNAs that read codons beginning with uridine, leading to the formation of N6-(dimethylallyl)adenosine (i(6)A).</text>
</comment>
<evidence type="ECO:0000256" key="11">
    <source>
        <dbReference type="RuleBase" id="RU003783"/>
    </source>
</evidence>
<dbReference type="Gene3D" id="3.40.50.300">
    <property type="entry name" value="P-loop containing nucleotide triphosphate hydrolases"/>
    <property type="match status" value="1"/>
</dbReference>
<evidence type="ECO:0000313" key="14">
    <source>
        <dbReference type="EMBL" id="ARN85098.1"/>
    </source>
</evidence>
<dbReference type="Pfam" id="PF01715">
    <property type="entry name" value="IPPT"/>
    <property type="match status" value="1"/>
</dbReference>
<evidence type="ECO:0000256" key="9">
    <source>
        <dbReference type="ARBA" id="ARBA00049563"/>
    </source>
</evidence>
<evidence type="ECO:0000256" key="1">
    <source>
        <dbReference type="ARBA" id="ARBA00001946"/>
    </source>
</evidence>
<keyword evidence="7 10" id="KW-0067">ATP-binding</keyword>
<comment type="subunit">
    <text evidence="10">Monomer.</text>
</comment>
<dbReference type="HAMAP" id="MF_00185">
    <property type="entry name" value="IPP_trans"/>
    <property type="match status" value="1"/>
</dbReference>